<dbReference type="PANTHER" id="PTHR14399:SF4">
    <property type="entry name" value="P53 APOPTOSIS EFFECTOR RELATED TO PMP-22"/>
    <property type="match status" value="1"/>
</dbReference>
<reference evidence="10" key="1">
    <citation type="submission" date="2025-08" db="UniProtKB">
        <authorList>
            <consortium name="RefSeq"/>
        </authorList>
    </citation>
    <scope>IDENTIFICATION</scope>
</reference>
<evidence type="ECO:0000256" key="2">
    <source>
        <dbReference type="ARBA" id="ARBA00004282"/>
    </source>
</evidence>
<dbReference type="GeneID" id="117357684"/>
<comment type="subcellular location">
    <subcellularLocation>
        <location evidence="2">Cell junction</location>
    </subcellularLocation>
    <subcellularLocation>
        <location evidence="1">Membrane</location>
        <topology evidence="1">Multi-pass membrane protein</topology>
    </subcellularLocation>
</comment>
<evidence type="ECO:0000256" key="3">
    <source>
        <dbReference type="ARBA" id="ARBA00008691"/>
    </source>
</evidence>
<dbReference type="InParanoid" id="A0A6P8R3F7"/>
<evidence type="ECO:0000313" key="10">
    <source>
        <dbReference type="RefSeq" id="XP_033794513.1"/>
    </source>
</evidence>
<dbReference type="RefSeq" id="XP_033794513.1">
    <property type="nucleotide sequence ID" value="XM_033938622.1"/>
</dbReference>
<name>A0A6P8R3F7_GEOSA</name>
<dbReference type="GO" id="GO:0005911">
    <property type="term" value="C:cell-cell junction"/>
    <property type="evidence" value="ECO:0007669"/>
    <property type="project" value="TreeGrafter"/>
</dbReference>
<dbReference type="Gene3D" id="1.20.140.150">
    <property type="match status" value="1"/>
</dbReference>
<protein>
    <submittedName>
        <fullName evidence="10">P53 apoptosis effector related to PMP-22-like</fullName>
    </submittedName>
</protein>
<evidence type="ECO:0000256" key="5">
    <source>
        <dbReference type="ARBA" id="ARBA00022949"/>
    </source>
</evidence>
<keyword evidence="6 8" id="KW-1133">Transmembrane helix</keyword>
<organism evidence="9 10">
    <name type="scientific">Geotrypetes seraphini</name>
    <name type="common">Gaboon caecilian</name>
    <name type="synonym">Caecilia seraphini</name>
    <dbReference type="NCBI Taxonomy" id="260995"/>
    <lineage>
        <taxon>Eukaryota</taxon>
        <taxon>Metazoa</taxon>
        <taxon>Chordata</taxon>
        <taxon>Craniata</taxon>
        <taxon>Vertebrata</taxon>
        <taxon>Euteleostomi</taxon>
        <taxon>Amphibia</taxon>
        <taxon>Gymnophiona</taxon>
        <taxon>Geotrypetes</taxon>
    </lineage>
</organism>
<keyword evidence="9" id="KW-1185">Reference proteome</keyword>
<comment type="similarity">
    <text evidence="3">Belongs to the TMEM47 family.</text>
</comment>
<dbReference type="Pfam" id="PF00822">
    <property type="entry name" value="PMP22_Claudin"/>
    <property type="match status" value="1"/>
</dbReference>
<dbReference type="InterPro" id="IPR004031">
    <property type="entry name" value="PMP22/EMP/MP20/Claudin"/>
</dbReference>
<evidence type="ECO:0000313" key="9">
    <source>
        <dbReference type="Proteomes" id="UP000515159"/>
    </source>
</evidence>
<dbReference type="GO" id="GO:0098609">
    <property type="term" value="P:cell-cell adhesion"/>
    <property type="evidence" value="ECO:0007669"/>
    <property type="project" value="TreeGrafter"/>
</dbReference>
<keyword evidence="5" id="KW-0965">Cell junction</keyword>
<feature type="transmembrane region" description="Helical" evidence="8">
    <location>
        <begin position="12"/>
        <end position="32"/>
    </location>
</feature>
<dbReference type="GO" id="GO:0016020">
    <property type="term" value="C:membrane"/>
    <property type="evidence" value="ECO:0007669"/>
    <property type="project" value="UniProtKB-SubCell"/>
</dbReference>
<dbReference type="InterPro" id="IPR015664">
    <property type="entry name" value="P53_induced"/>
</dbReference>
<evidence type="ECO:0000256" key="8">
    <source>
        <dbReference type="SAM" id="Phobius"/>
    </source>
</evidence>
<dbReference type="AlphaFoldDB" id="A0A6P8R3F7"/>
<dbReference type="PANTHER" id="PTHR14399">
    <property type="entry name" value="P53-INDUCED PROTEIN RELATED"/>
    <property type="match status" value="1"/>
</dbReference>
<dbReference type="OrthoDB" id="8868135at2759"/>
<feature type="transmembrane region" description="Helical" evidence="8">
    <location>
        <begin position="113"/>
        <end position="132"/>
    </location>
</feature>
<gene>
    <name evidence="10" type="primary">LOC117357684</name>
</gene>
<keyword evidence="7 8" id="KW-0472">Membrane</keyword>
<evidence type="ECO:0000256" key="4">
    <source>
        <dbReference type="ARBA" id="ARBA00022692"/>
    </source>
</evidence>
<evidence type="ECO:0000256" key="7">
    <source>
        <dbReference type="ARBA" id="ARBA00023136"/>
    </source>
</evidence>
<sequence>MLRCGVDYPRCKCILPLLLLCAIVFGIIALAGTRWLETTDVDVENASLWQKCRKGTGTGPGDWTCISILDWAWGRATAALMVLGFIFLVICFFLSLVALCVPVLGMARPIGGLLFLAVILQFIALIIYPIKLTQELYNDENALNNAYYVYSWSYGFGWGTVIVMFGAAIAFCCIPTYEDEILGNTKPTYFYTSS</sequence>
<feature type="transmembrane region" description="Helical" evidence="8">
    <location>
        <begin position="78"/>
        <end position="101"/>
    </location>
</feature>
<dbReference type="KEGG" id="gsh:117357684"/>
<keyword evidence="4 8" id="KW-0812">Transmembrane</keyword>
<evidence type="ECO:0000256" key="1">
    <source>
        <dbReference type="ARBA" id="ARBA00004141"/>
    </source>
</evidence>
<dbReference type="Proteomes" id="UP000515159">
    <property type="component" value="Chromosome 3"/>
</dbReference>
<feature type="transmembrane region" description="Helical" evidence="8">
    <location>
        <begin position="152"/>
        <end position="177"/>
    </location>
</feature>
<evidence type="ECO:0000256" key="6">
    <source>
        <dbReference type="ARBA" id="ARBA00022989"/>
    </source>
</evidence>
<accession>A0A6P8R3F7</accession>
<proteinExistence type="inferred from homology"/>